<dbReference type="CDD" id="cd08422">
    <property type="entry name" value="PBP2_CrgA_like"/>
    <property type="match status" value="1"/>
</dbReference>
<dbReference type="Pfam" id="PF03466">
    <property type="entry name" value="LysR_substrate"/>
    <property type="match status" value="1"/>
</dbReference>
<dbReference type="PANTHER" id="PTHR30537:SF35">
    <property type="entry name" value="TRANSCRIPTIONAL REGULATORY PROTEIN"/>
    <property type="match status" value="1"/>
</dbReference>
<dbReference type="SUPFAM" id="SSF46785">
    <property type="entry name" value="Winged helix' DNA-binding domain"/>
    <property type="match status" value="1"/>
</dbReference>
<dbReference type="PANTHER" id="PTHR30537">
    <property type="entry name" value="HTH-TYPE TRANSCRIPTIONAL REGULATOR"/>
    <property type="match status" value="1"/>
</dbReference>
<dbReference type="InterPro" id="IPR036388">
    <property type="entry name" value="WH-like_DNA-bd_sf"/>
</dbReference>
<keyword evidence="3" id="KW-0238">DNA-binding</keyword>
<evidence type="ECO:0000259" key="5">
    <source>
        <dbReference type="PROSITE" id="PS50931"/>
    </source>
</evidence>
<evidence type="ECO:0000313" key="6">
    <source>
        <dbReference type="EMBL" id="MBZ6066417.1"/>
    </source>
</evidence>
<evidence type="ECO:0000256" key="3">
    <source>
        <dbReference type="ARBA" id="ARBA00023125"/>
    </source>
</evidence>
<evidence type="ECO:0000256" key="1">
    <source>
        <dbReference type="ARBA" id="ARBA00009437"/>
    </source>
</evidence>
<dbReference type="InterPro" id="IPR000847">
    <property type="entry name" value="LysR_HTH_N"/>
</dbReference>
<dbReference type="InterPro" id="IPR058163">
    <property type="entry name" value="LysR-type_TF_proteobact-type"/>
</dbReference>
<comment type="caution">
    <text evidence="6">The sequence shown here is derived from an EMBL/GenBank/DDBJ whole genome shotgun (WGS) entry which is preliminary data.</text>
</comment>
<name>A0ABS7VAJ0_9GAMM</name>
<sequence length="300" mass="32881">MDIAQLESFYQVVRHGSFSAAADALDVSKGALSRHVTALEASLCAQLLQRTTRRLVLTEAGQSLYAQAGQIFALKLQAEQSVRALTEEESGVLRFTAPVSTGERLVADLVARFGELCPRVRLELDLSNAPQDLSLGQSDLALRAMERLPEDLVARRIGRLKDLVVASPALLARVGAPQTPFELAAHPCLLQGSNPAWDEWCLLRQGEEVRVTVQGTVRVNHYGSALRLAEAGVGFAKAPLLLVEEALAAGRLVQVLPEWHGALHPLHLLHAPQHPLPAKLRRFKGLILAWFEDHPHYWVP</sequence>
<feature type="domain" description="HTH lysR-type" evidence="5">
    <location>
        <begin position="1"/>
        <end position="58"/>
    </location>
</feature>
<keyword evidence="2" id="KW-0805">Transcription regulation</keyword>
<dbReference type="InterPro" id="IPR005119">
    <property type="entry name" value="LysR_subst-bd"/>
</dbReference>
<dbReference type="Pfam" id="PF00126">
    <property type="entry name" value="HTH_1"/>
    <property type="match status" value="1"/>
</dbReference>
<gene>
    <name evidence="6" type="ORF">LA374_09390</name>
</gene>
<dbReference type="PROSITE" id="PS50931">
    <property type="entry name" value="HTH_LYSR"/>
    <property type="match status" value="1"/>
</dbReference>
<evidence type="ECO:0000256" key="2">
    <source>
        <dbReference type="ARBA" id="ARBA00023015"/>
    </source>
</evidence>
<dbReference type="Proteomes" id="UP000774958">
    <property type="component" value="Unassembled WGS sequence"/>
</dbReference>
<dbReference type="Gene3D" id="3.40.190.290">
    <property type="match status" value="1"/>
</dbReference>
<dbReference type="SUPFAM" id="SSF53850">
    <property type="entry name" value="Periplasmic binding protein-like II"/>
    <property type="match status" value="1"/>
</dbReference>
<proteinExistence type="inferred from homology"/>
<dbReference type="Gene3D" id="1.10.10.10">
    <property type="entry name" value="Winged helix-like DNA-binding domain superfamily/Winged helix DNA-binding domain"/>
    <property type="match status" value="1"/>
</dbReference>
<dbReference type="RefSeq" id="WP_224162736.1">
    <property type="nucleotide sequence ID" value="NZ_JAIRBT010000010.1"/>
</dbReference>
<comment type="similarity">
    <text evidence="1">Belongs to the LysR transcriptional regulatory family.</text>
</comment>
<keyword evidence="4" id="KW-0804">Transcription</keyword>
<accession>A0ABS7VAJ0</accession>
<dbReference type="EMBL" id="JAIRBT010000010">
    <property type="protein sequence ID" value="MBZ6066417.1"/>
    <property type="molecule type" value="Genomic_DNA"/>
</dbReference>
<organism evidence="6 7">
    <name type="scientific">Aeromonas schubertii</name>
    <dbReference type="NCBI Taxonomy" id="652"/>
    <lineage>
        <taxon>Bacteria</taxon>
        <taxon>Pseudomonadati</taxon>
        <taxon>Pseudomonadota</taxon>
        <taxon>Gammaproteobacteria</taxon>
        <taxon>Aeromonadales</taxon>
        <taxon>Aeromonadaceae</taxon>
        <taxon>Aeromonas</taxon>
    </lineage>
</organism>
<protein>
    <submittedName>
        <fullName evidence="6">LysR family transcriptional regulator</fullName>
    </submittedName>
</protein>
<evidence type="ECO:0000313" key="7">
    <source>
        <dbReference type="Proteomes" id="UP000774958"/>
    </source>
</evidence>
<reference evidence="6 7" key="1">
    <citation type="submission" date="2021-09" db="EMBL/GenBank/DDBJ databases">
        <title>Aeromonas schubertii isolated from Asian sea bass.</title>
        <authorList>
            <person name="Pinpimai K."/>
        </authorList>
    </citation>
    <scope>NUCLEOTIDE SEQUENCE [LARGE SCALE GENOMIC DNA]</scope>
    <source>
        <strain evidence="6 7">CHULA2021a</strain>
    </source>
</reference>
<keyword evidence="7" id="KW-1185">Reference proteome</keyword>
<dbReference type="InterPro" id="IPR036390">
    <property type="entry name" value="WH_DNA-bd_sf"/>
</dbReference>
<evidence type="ECO:0000256" key="4">
    <source>
        <dbReference type="ARBA" id="ARBA00023163"/>
    </source>
</evidence>